<dbReference type="SUPFAM" id="SSF63817">
    <property type="entry name" value="Sortase"/>
    <property type="match status" value="1"/>
</dbReference>
<dbReference type="AlphaFoldDB" id="A0A917FQR9"/>
<dbReference type="CDD" id="cd05829">
    <property type="entry name" value="Sortase_F"/>
    <property type="match status" value="1"/>
</dbReference>
<dbReference type="Gene3D" id="2.40.260.10">
    <property type="entry name" value="Sortase"/>
    <property type="match status" value="1"/>
</dbReference>
<dbReference type="EMBL" id="BMCU01000001">
    <property type="protein sequence ID" value="GGF96467.1"/>
    <property type="molecule type" value="Genomic_DNA"/>
</dbReference>
<dbReference type="InterPro" id="IPR005754">
    <property type="entry name" value="Sortase"/>
</dbReference>
<dbReference type="InterPro" id="IPR023365">
    <property type="entry name" value="Sortase_dom-sf"/>
</dbReference>
<reference evidence="2" key="2">
    <citation type="submission" date="2020-09" db="EMBL/GenBank/DDBJ databases">
        <authorList>
            <person name="Sun Q."/>
            <person name="Sedlacek I."/>
        </authorList>
    </citation>
    <scope>NUCLEOTIDE SEQUENCE</scope>
    <source>
        <strain evidence="2">CCM 7905</strain>
    </source>
</reference>
<keyword evidence="3" id="KW-1185">Reference proteome</keyword>
<keyword evidence="1" id="KW-0378">Hydrolase</keyword>
<proteinExistence type="predicted"/>
<comment type="caution">
    <text evidence="2">The sequence shown here is derived from an EMBL/GenBank/DDBJ whole genome shotgun (WGS) entry which is preliminary data.</text>
</comment>
<sequence length="164" mass="17246">MSRTAPTSASTGVPVVPGVLMPPVRLVATDIDLDEPLVQLGLTDGGMEVPSDYGDVGWFAGGGRPGGFGPTVLAGHVDSTSGPAVFDRLDELAEGHIVTVLSEDGTRADYRISRTTEFSKREFPTTRVFGATPGDEIRLITCSGDFDSAVGSYEENLVVFGVRL</sequence>
<dbReference type="RefSeq" id="WP_229745765.1">
    <property type="nucleotide sequence ID" value="NZ_BMCU01000001.1"/>
</dbReference>
<dbReference type="Pfam" id="PF04203">
    <property type="entry name" value="Sortase"/>
    <property type="match status" value="1"/>
</dbReference>
<name>A0A917FQR9_9NOCA</name>
<evidence type="ECO:0008006" key="4">
    <source>
        <dbReference type="Google" id="ProtNLM"/>
    </source>
</evidence>
<dbReference type="GO" id="GO:0016787">
    <property type="term" value="F:hydrolase activity"/>
    <property type="evidence" value="ECO:0007669"/>
    <property type="project" value="UniProtKB-KW"/>
</dbReference>
<evidence type="ECO:0000313" key="3">
    <source>
        <dbReference type="Proteomes" id="UP000654257"/>
    </source>
</evidence>
<gene>
    <name evidence="2" type="ORF">GCM10007304_08030</name>
</gene>
<dbReference type="Proteomes" id="UP000654257">
    <property type="component" value="Unassembled WGS sequence"/>
</dbReference>
<accession>A0A917FQR9</accession>
<evidence type="ECO:0000313" key="2">
    <source>
        <dbReference type="EMBL" id="GGF96467.1"/>
    </source>
</evidence>
<organism evidence="2 3">
    <name type="scientific">Rhodococcoides trifolii</name>
    <dbReference type="NCBI Taxonomy" id="908250"/>
    <lineage>
        <taxon>Bacteria</taxon>
        <taxon>Bacillati</taxon>
        <taxon>Actinomycetota</taxon>
        <taxon>Actinomycetes</taxon>
        <taxon>Mycobacteriales</taxon>
        <taxon>Nocardiaceae</taxon>
        <taxon>Rhodococcoides</taxon>
    </lineage>
</organism>
<evidence type="ECO:0000256" key="1">
    <source>
        <dbReference type="ARBA" id="ARBA00022801"/>
    </source>
</evidence>
<dbReference type="InterPro" id="IPR042001">
    <property type="entry name" value="Sortase_F"/>
</dbReference>
<protein>
    <recommendedName>
        <fullName evidence="4">Class F sortase</fullName>
    </recommendedName>
</protein>
<reference evidence="2" key="1">
    <citation type="journal article" date="2014" name="Int. J. Syst. Evol. Microbiol.">
        <title>Complete genome sequence of Corynebacterium casei LMG S-19264T (=DSM 44701T), isolated from a smear-ripened cheese.</title>
        <authorList>
            <consortium name="US DOE Joint Genome Institute (JGI-PGF)"/>
            <person name="Walter F."/>
            <person name="Albersmeier A."/>
            <person name="Kalinowski J."/>
            <person name="Ruckert C."/>
        </authorList>
    </citation>
    <scope>NUCLEOTIDE SEQUENCE</scope>
    <source>
        <strain evidence="2">CCM 7905</strain>
    </source>
</reference>